<dbReference type="Proteomes" id="UP001626550">
    <property type="component" value="Unassembled WGS sequence"/>
</dbReference>
<gene>
    <name evidence="2" type="ORF">Ciccas_014398</name>
</gene>
<dbReference type="InterPro" id="IPR013783">
    <property type="entry name" value="Ig-like_fold"/>
</dbReference>
<comment type="caution">
    <text evidence="2">The sequence shown here is derived from an EMBL/GenBank/DDBJ whole genome shotgun (WGS) entry which is preliminary data.</text>
</comment>
<feature type="non-terminal residue" evidence="2">
    <location>
        <position position="1"/>
    </location>
</feature>
<feature type="domain" description="Fibronectin type-III" evidence="1">
    <location>
        <begin position="78"/>
        <end position="172"/>
    </location>
</feature>
<accession>A0ABD2PIB7</accession>
<dbReference type="AlphaFoldDB" id="A0ABD2PIB7"/>
<evidence type="ECO:0000313" key="3">
    <source>
        <dbReference type="Proteomes" id="UP001626550"/>
    </source>
</evidence>
<organism evidence="2 3">
    <name type="scientific">Cichlidogyrus casuarinus</name>
    <dbReference type="NCBI Taxonomy" id="1844966"/>
    <lineage>
        <taxon>Eukaryota</taxon>
        <taxon>Metazoa</taxon>
        <taxon>Spiralia</taxon>
        <taxon>Lophotrochozoa</taxon>
        <taxon>Platyhelminthes</taxon>
        <taxon>Monogenea</taxon>
        <taxon>Monopisthocotylea</taxon>
        <taxon>Dactylogyridea</taxon>
        <taxon>Ancyrocephalidae</taxon>
        <taxon>Cichlidogyrus</taxon>
    </lineage>
</organism>
<dbReference type="SUPFAM" id="SSF49265">
    <property type="entry name" value="Fibronectin type III"/>
    <property type="match status" value="1"/>
</dbReference>
<name>A0ABD2PIB7_9PLAT</name>
<evidence type="ECO:0000259" key="1">
    <source>
        <dbReference type="PROSITE" id="PS50853"/>
    </source>
</evidence>
<dbReference type="InterPro" id="IPR003961">
    <property type="entry name" value="FN3_dom"/>
</dbReference>
<protein>
    <recommendedName>
        <fullName evidence="1">Fibronectin type-III domain-containing protein</fullName>
    </recommendedName>
</protein>
<dbReference type="CDD" id="cd00063">
    <property type="entry name" value="FN3"/>
    <property type="match status" value="1"/>
</dbReference>
<dbReference type="EMBL" id="JBJKFK010008348">
    <property type="protein sequence ID" value="KAL3307097.1"/>
    <property type="molecule type" value="Genomic_DNA"/>
</dbReference>
<sequence>ASTAPPPIITNLRLTKATANSFILLWNLESGPISSYVARINPGGKDVNVPAETVFNSVGPYSTDEFTLDSTVSPPFAAPNLFVAGAITSTSAKLTWQALPQTSTTVTGASLQDYLINYLVVGGTTTPINNIPPGDTTKVLDGLKPCSSYSAIIRGFSNQGSNQNGLFTTLPSTDTETLAVSSSSVTANQALIAVTETGPTRSTCGVYVFQYVVESSNGQSVATYKSPLNTQLVSNLQPDIR</sequence>
<feature type="non-terminal residue" evidence="2">
    <location>
        <position position="241"/>
    </location>
</feature>
<evidence type="ECO:0000313" key="2">
    <source>
        <dbReference type="EMBL" id="KAL3307097.1"/>
    </source>
</evidence>
<keyword evidence="3" id="KW-1185">Reference proteome</keyword>
<proteinExistence type="predicted"/>
<dbReference type="Gene3D" id="2.60.40.10">
    <property type="entry name" value="Immunoglobulins"/>
    <property type="match status" value="1"/>
</dbReference>
<dbReference type="PROSITE" id="PS50853">
    <property type="entry name" value="FN3"/>
    <property type="match status" value="1"/>
</dbReference>
<dbReference type="InterPro" id="IPR036116">
    <property type="entry name" value="FN3_sf"/>
</dbReference>
<reference evidence="2 3" key="1">
    <citation type="submission" date="2024-11" db="EMBL/GenBank/DDBJ databases">
        <title>Adaptive evolution of stress response genes in parasites aligns with host niche diversity.</title>
        <authorList>
            <person name="Hahn C."/>
            <person name="Resl P."/>
        </authorList>
    </citation>
    <scope>NUCLEOTIDE SEQUENCE [LARGE SCALE GENOMIC DNA]</scope>
    <source>
        <strain evidence="2">EGGRZ-B1_66</strain>
        <tissue evidence="2">Body</tissue>
    </source>
</reference>